<keyword evidence="4" id="KW-1185">Reference proteome</keyword>
<reference evidence="2" key="3">
    <citation type="submission" date="2011-03" db="EMBL/GenBank/DDBJ databases">
        <title>Annotation of Magnaporthe poae ATCC 64411.</title>
        <authorList>
            <person name="Ma L.-J."/>
            <person name="Dead R."/>
            <person name="Young S.K."/>
            <person name="Zeng Q."/>
            <person name="Gargeya S."/>
            <person name="Fitzgerald M."/>
            <person name="Haas B."/>
            <person name="Abouelleil A."/>
            <person name="Alvarado L."/>
            <person name="Arachchi H.M."/>
            <person name="Berlin A."/>
            <person name="Brown A."/>
            <person name="Chapman S.B."/>
            <person name="Chen Z."/>
            <person name="Dunbar C."/>
            <person name="Freedman E."/>
            <person name="Gearin G."/>
            <person name="Gellesch M."/>
            <person name="Goldberg J."/>
            <person name="Griggs A."/>
            <person name="Gujja S."/>
            <person name="Heiman D."/>
            <person name="Howarth C."/>
            <person name="Larson L."/>
            <person name="Lui A."/>
            <person name="MacDonald P.J.P."/>
            <person name="Mehta T."/>
            <person name="Montmayeur A."/>
            <person name="Murphy C."/>
            <person name="Neiman D."/>
            <person name="Pearson M."/>
            <person name="Priest M."/>
            <person name="Roberts A."/>
            <person name="Saif S."/>
            <person name="Shea T."/>
            <person name="Shenoy N."/>
            <person name="Sisk P."/>
            <person name="Stolte C."/>
            <person name="Sykes S."/>
            <person name="Yandava C."/>
            <person name="Wortman J."/>
            <person name="Nusbaum C."/>
            <person name="Birren B."/>
        </authorList>
    </citation>
    <scope>NUCLEOTIDE SEQUENCE</scope>
    <source>
        <strain evidence="2">ATCC 64411</strain>
    </source>
</reference>
<feature type="compositionally biased region" description="Basic residues" evidence="1">
    <location>
        <begin position="16"/>
        <end position="26"/>
    </location>
</feature>
<reference evidence="3" key="5">
    <citation type="submission" date="2015-06" db="UniProtKB">
        <authorList>
            <consortium name="EnsemblFungi"/>
        </authorList>
    </citation>
    <scope>IDENTIFICATION</scope>
    <source>
        <strain evidence="3">ATCC 64411</strain>
    </source>
</reference>
<evidence type="ECO:0000313" key="2">
    <source>
        <dbReference type="EMBL" id="KLU84099.1"/>
    </source>
</evidence>
<reference evidence="2" key="1">
    <citation type="submission" date="2010-05" db="EMBL/GenBank/DDBJ databases">
        <title>The Genome Sequence of Magnaporthe poae strain ATCC 64411.</title>
        <authorList>
            <consortium name="The Broad Institute Genome Sequencing Platform"/>
            <consortium name="Broad Institute Genome Sequencing Center for Infectious Disease"/>
            <person name="Ma L.-J."/>
            <person name="Dead R."/>
            <person name="Young S."/>
            <person name="Zeng Q."/>
            <person name="Koehrsen M."/>
            <person name="Alvarado L."/>
            <person name="Berlin A."/>
            <person name="Chapman S.B."/>
            <person name="Chen Z."/>
            <person name="Freedman E."/>
            <person name="Gellesch M."/>
            <person name="Goldberg J."/>
            <person name="Griggs A."/>
            <person name="Gujja S."/>
            <person name="Heilman E.R."/>
            <person name="Heiman D."/>
            <person name="Hepburn T."/>
            <person name="Howarth C."/>
            <person name="Jen D."/>
            <person name="Larson L."/>
            <person name="Mehta T."/>
            <person name="Neiman D."/>
            <person name="Pearson M."/>
            <person name="Roberts A."/>
            <person name="Saif S."/>
            <person name="Shea T."/>
            <person name="Shenoy N."/>
            <person name="Sisk P."/>
            <person name="Stolte C."/>
            <person name="Sykes S."/>
            <person name="Walk T."/>
            <person name="White J."/>
            <person name="Yandava C."/>
            <person name="Haas B."/>
            <person name="Nusbaum C."/>
            <person name="Birren B."/>
        </authorList>
    </citation>
    <scope>NUCLEOTIDE SEQUENCE</scope>
    <source>
        <strain evidence="2">ATCC 64411</strain>
    </source>
</reference>
<dbReference type="EMBL" id="ADBL01000765">
    <property type="status" value="NOT_ANNOTATED_CDS"/>
    <property type="molecule type" value="Genomic_DNA"/>
</dbReference>
<dbReference type="Proteomes" id="UP000011715">
    <property type="component" value="Unassembled WGS sequence"/>
</dbReference>
<gene>
    <name evidence="2" type="ORF">MAPG_03144</name>
</gene>
<reference evidence="4" key="2">
    <citation type="submission" date="2010-05" db="EMBL/GenBank/DDBJ databases">
        <title>The genome sequence of Magnaporthe poae strain ATCC 64411.</title>
        <authorList>
            <person name="Ma L.-J."/>
            <person name="Dead R."/>
            <person name="Young S."/>
            <person name="Zeng Q."/>
            <person name="Koehrsen M."/>
            <person name="Alvarado L."/>
            <person name="Berlin A."/>
            <person name="Chapman S.B."/>
            <person name="Chen Z."/>
            <person name="Freedman E."/>
            <person name="Gellesch M."/>
            <person name="Goldberg J."/>
            <person name="Griggs A."/>
            <person name="Gujja S."/>
            <person name="Heilman E.R."/>
            <person name="Heiman D."/>
            <person name="Hepburn T."/>
            <person name="Howarth C."/>
            <person name="Jen D."/>
            <person name="Larson L."/>
            <person name="Mehta T."/>
            <person name="Neiman D."/>
            <person name="Pearson M."/>
            <person name="Roberts A."/>
            <person name="Saif S."/>
            <person name="Shea T."/>
            <person name="Shenoy N."/>
            <person name="Sisk P."/>
            <person name="Stolte C."/>
            <person name="Sykes S."/>
            <person name="Walk T."/>
            <person name="White J."/>
            <person name="Yandava C."/>
            <person name="Haas B."/>
            <person name="Nusbaum C."/>
            <person name="Birren B."/>
        </authorList>
    </citation>
    <scope>NUCLEOTIDE SEQUENCE [LARGE SCALE GENOMIC DNA]</scope>
    <source>
        <strain evidence="4">ATCC 64411 / 73-15</strain>
    </source>
</reference>
<accession>A0A0C4DT84</accession>
<proteinExistence type="predicted"/>
<name>A0A0C4DT84_MAGP6</name>
<evidence type="ECO:0000313" key="4">
    <source>
        <dbReference type="Proteomes" id="UP000011715"/>
    </source>
</evidence>
<evidence type="ECO:0000256" key="1">
    <source>
        <dbReference type="SAM" id="MobiDB-lite"/>
    </source>
</evidence>
<feature type="region of interest" description="Disordered" evidence="1">
    <location>
        <begin position="1"/>
        <end position="35"/>
    </location>
</feature>
<sequence>MVSLPNRPANQTIHPKWQRQIRMRSTGRREKPRPLRVVCSQALSAGRRMAEPAKNAGCRTSKILRSSISYHTGSTQAQQTEQILTACKGVIRPSSRKSELRHPSI</sequence>
<dbReference type="EnsemblFungi" id="MAPG_03144T0">
    <property type="protein sequence ID" value="MAPG_03144T0"/>
    <property type="gene ID" value="MAPG_03144"/>
</dbReference>
<reference evidence="3" key="4">
    <citation type="journal article" date="2015" name="G3 (Bethesda)">
        <title>Genome sequences of three phytopathogenic species of the Magnaporthaceae family of fungi.</title>
        <authorList>
            <person name="Okagaki L.H."/>
            <person name="Nunes C.C."/>
            <person name="Sailsbery J."/>
            <person name="Clay B."/>
            <person name="Brown D."/>
            <person name="John T."/>
            <person name="Oh Y."/>
            <person name="Young N."/>
            <person name="Fitzgerald M."/>
            <person name="Haas B.J."/>
            <person name="Zeng Q."/>
            <person name="Young S."/>
            <person name="Adiconis X."/>
            <person name="Fan L."/>
            <person name="Levin J.Z."/>
            <person name="Mitchell T.K."/>
            <person name="Okubara P.A."/>
            <person name="Farman M.L."/>
            <person name="Kohn L.M."/>
            <person name="Birren B."/>
            <person name="Ma L.-J."/>
            <person name="Dean R.A."/>
        </authorList>
    </citation>
    <scope>NUCLEOTIDE SEQUENCE</scope>
    <source>
        <strain evidence="3">ATCC 64411 / 73-15</strain>
    </source>
</reference>
<dbReference type="VEuPathDB" id="FungiDB:MAPG_03144"/>
<protein>
    <submittedName>
        <fullName evidence="2 3">Uncharacterized protein</fullName>
    </submittedName>
</protein>
<organism evidence="3 4">
    <name type="scientific">Magnaporthiopsis poae (strain ATCC 64411 / 73-15)</name>
    <name type="common">Kentucky bluegrass fungus</name>
    <name type="synonym">Magnaporthe poae</name>
    <dbReference type="NCBI Taxonomy" id="644358"/>
    <lineage>
        <taxon>Eukaryota</taxon>
        <taxon>Fungi</taxon>
        <taxon>Dikarya</taxon>
        <taxon>Ascomycota</taxon>
        <taxon>Pezizomycotina</taxon>
        <taxon>Sordariomycetes</taxon>
        <taxon>Sordariomycetidae</taxon>
        <taxon>Magnaporthales</taxon>
        <taxon>Magnaporthaceae</taxon>
        <taxon>Magnaporthiopsis</taxon>
    </lineage>
</organism>
<evidence type="ECO:0000313" key="3">
    <source>
        <dbReference type="EnsemblFungi" id="MAPG_03144T0"/>
    </source>
</evidence>
<dbReference type="EMBL" id="GL876967">
    <property type="protein sequence ID" value="KLU84099.1"/>
    <property type="molecule type" value="Genomic_DNA"/>
</dbReference>
<dbReference type="AlphaFoldDB" id="A0A0C4DT84"/>